<dbReference type="OrthoDB" id="10643013at2759"/>
<evidence type="ECO:0000256" key="1">
    <source>
        <dbReference type="SAM" id="MobiDB-lite"/>
    </source>
</evidence>
<evidence type="ECO:0000313" key="2">
    <source>
        <dbReference type="EMBL" id="KAF2645518.1"/>
    </source>
</evidence>
<accession>A0A6A6SGE3</accession>
<dbReference type="Proteomes" id="UP000799753">
    <property type="component" value="Unassembled WGS sequence"/>
</dbReference>
<keyword evidence="3" id="KW-1185">Reference proteome</keyword>
<proteinExistence type="predicted"/>
<dbReference type="AlphaFoldDB" id="A0A6A6SGE3"/>
<reference evidence="2" key="1">
    <citation type="journal article" date="2020" name="Stud. Mycol.">
        <title>101 Dothideomycetes genomes: a test case for predicting lifestyles and emergence of pathogens.</title>
        <authorList>
            <person name="Haridas S."/>
            <person name="Albert R."/>
            <person name="Binder M."/>
            <person name="Bloem J."/>
            <person name="Labutti K."/>
            <person name="Salamov A."/>
            <person name="Andreopoulos B."/>
            <person name="Baker S."/>
            <person name="Barry K."/>
            <person name="Bills G."/>
            <person name="Bluhm B."/>
            <person name="Cannon C."/>
            <person name="Castanera R."/>
            <person name="Culley D."/>
            <person name="Daum C."/>
            <person name="Ezra D."/>
            <person name="Gonzalez J."/>
            <person name="Henrissat B."/>
            <person name="Kuo A."/>
            <person name="Liang C."/>
            <person name="Lipzen A."/>
            <person name="Lutzoni F."/>
            <person name="Magnuson J."/>
            <person name="Mondo S."/>
            <person name="Nolan M."/>
            <person name="Ohm R."/>
            <person name="Pangilinan J."/>
            <person name="Park H.-J."/>
            <person name="Ramirez L."/>
            <person name="Alfaro M."/>
            <person name="Sun H."/>
            <person name="Tritt A."/>
            <person name="Yoshinaga Y."/>
            <person name="Zwiers L.-H."/>
            <person name="Turgeon B."/>
            <person name="Goodwin S."/>
            <person name="Spatafora J."/>
            <person name="Crous P."/>
            <person name="Grigoriev I."/>
        </authorList>
    </citation>
    <scope>NUCLEOTIDE SEQUENCE</scope>
    <source>
        <strain evidence="2">CBS 473.64</strain>
    </source>
</reference>
<feature type="region of interest" description="Disordered" evidence="1">
    <location>
        <begin position="197"/>
        <end position="222"/>
    </location>
</feature>
<feature type="compositionally biased region" description="Low complexity" evidence="1">
    <location>
        <begin position="43"/>
        <end position="70"/>
    </location>
</feature>
<feature type="region of interest" description="Disordered" evidence="1">
    <location>
        <begin position="43"/>
        <end position="77"/>
    </location>
</feature>
<dbReference type="EMBL" id="MU006777">
    <property type="protein sequence ID" value="KAF2645518.1"/>
    <property type="molecule type" value="Genomic_DNA"/>
</dbReference>
<evidence type="ECO:0000313" key="3">
    <source>
        <dbReference type="Proteomes" id="UP000799753"/>
    </source>
</evidence>
<sequence>MTTMFYTIHIPSHPHTPFTTPSLSIASDFRSWGYRVDALASLPSSASSPKPTPMSTPTSTSTTQPRTHFTATHSTTDRRSATELMDLWNTEWLRRFCLSRALGTTTLFDAPLHYYDDSANINIPSFDFDHGTLGPENFTEGARGVTQGSRREAARERVRDRQRNTAWIWSDWGFGWGFGLAGLMGLAGGEIEVVEREVRGSSEDEDQLPRYERGEEPPPYRE</sequence>
<protein>
    <submittedName>
        <fullName evidence="2">Uncharacterized protein</fullName>
    </submittedName>
</protein>
<gene>
    <name evidence="2" type="ORF">P280DRAFT_121766</name>
</gene>
<organism evidence="2 3">
    <name type="scientific">Massarina eburnea CBS 473.64</name>
    <dbReference type="NCBI Taxonomy" id="1395130"/>
    <lineage>
        <taxon>Eukaryota</taxon>
        <taxon>Fungi</taxon>
        <taxon>Dikarya</taxon>
        <taxon>Ascomycota</taxon>
        <taxon>Pezizomycotina</taxon>
        <taxon>Dothideomycetes</taxon>
        <taxon>Pleosporomycetidae</taxon>
        <taxon>Pleosporales</taxon>
        <taxon>Massarineae</taxon>
        <taxon>Massarinaceae</taxon>
        <taxon>Massarina</taxon>
    </lineage>
</organism>
<name>A0A6A6SGE3_9PLEO</name>